<keyword evidence="7 13" id="KW-0418">Kinase</keyword>
<dbReference type="GO" id="GO:0046872">
    <property type="term" value="F:metal ion binding"/>
    <property type="evidence" value="ECO:0007669"/>
    <property type="project" value="UniProtKB-KW"/>
</dbReference>
<dbReference type="InterPro" id="IPR000687">
    <property type="entry name" value="RIO_kinase"/>
</dbReference>
<dbReference type="PROSITE" id="PS50011">
    <property type="entry name" value="PROTEIN_KINASE_DOM"/>
    <property type="match status" value="1"/>
</dbReference>
<protein>
    <recommendedName>
        <fullName evidence="2">non-specific serine/threonine protein kinase</fullName>
        <ecNumber evidence="2">2.7.11.1</ecNumber>
    </recommendedName>
</protein>
<comment type="catalytic activity">
    <reaction evidence="11">
        <text>L-seryl-[protein] + ATP = O-phospho-L-seryl-[protein] + ADP + H(+)</text>
        <dbReference type="Rhea" id="RHEA:17989"/>
        <dbReference type="Rhea" id="RHEA-COMP:9863"/>
        <dbReference type="Rhea" id="RHEA-COMP:11604"/>
        <dbReference type="ChEBI" id="CHEBI:15378"/>
        <dbReference type="ChEBI" id="CHEBI:29999"/>
        <dbReference type="ChEBI" id="CHEBI:30616"/>
        <dbReference type="ChEBI" id="CHEBI:83421"/>
        <dbReference type="ChEBI" id="CHEBI:456216"/>
        <dbReference type="EC" id="2.7.11.1"/>
    </reaction>
</comment>
<gene>
    <name evidence="13" type="ordered locus">Mpet_2809</name>
</gene>
<dbReference type="EC" id="2.7.11.1" evidence="2"/>
<dbReference type="STRING" id="679926.Mpet_2809"/>
<organism evidence="13 14">
    <name type="scientific">Methanolacinia petrolearia (strain DSM 11571 / OCM 486 / SEBR 4847)</name>
    <name type="common">Methanoplanus petrolearius</name>
    <dbReference type="NCBI Taxonomy" id="679926"/>
    <lineage>
        <taxon>Archaea</taxon>
        <taxon>Methanobacteriati</taxon>
        <taxon>Methanobacteriota</taxon>
        <taxon>Stenosarchaea group</taxon>
        <taxon>Methanomicrobia</taxon>
        <taxon>Methanomicrobiales</taxon>
        <taxon>Methanomicrobiaceae</taxon>
        <taxon>Methanolacinia</taxon>
    </lineage>
</organism>
<dbReference type="PROSITE" id="PS01245">
    <property type="entry name" value="RIO1"/>
    <property type="match status" value="1"/>
</dbReference>
<dbReference type="Pfam" id="PF01163">
    <property type="entry name" value="RIO1"/>
    <property type="match status" value="1"/>
</dbReference>
<proteinExistence type="inferred from homology"/>
<feature type="domain" description="Protein kinase" evidence="12">
    <location>
        <begin position="55"/>
        <end position="265"/>
    </location>
</feature>
<dbReference type="CDD" id="cd05145">
    <property type="entry name" value="RIO1_like"/>
    <property type="match status" value="1"/>
</dbReference>
<dbReference type="Proteomes" id="UP000006565">
    <property type="component" value="Chromosome"/>
</dbReference>
<evidence type="ECO:0000313" key="13">
    <source>
        <dbReference type="EMBL" id="ADN37552.1"/>
    </source>
</evidence>
<dbReference type="GeneID" id="9745304"/>
<dbReference type="InterPro" id="IPR000719">
    <property type="entry name" value="Prot_kinase_dom"/>
</dbReference>
<dbReference type="eggNOG" id="arCOG01180">
    <property type="taxonomic scope" value="Archaea"/>
</dbReference>
<evidence type="ECO:0000256" key="4">
    <source>
        <dbReference type="ARBA" id="ARBA00022679"/>
    </source>
</evidence>
<dbReference type="EMBL" id="CP002117">
    <property type="protein sequence ID" value="ADN37552.1"/>
    <property type="molecule type" value="Genomic_DNA"/>
</dbReference>
<dbReference type="KEGG" id="mpi:Mpet_2809"/>
<dbReference type="Gene3D" id="1.10.510.10">
    <property type="entry name" value="Transferase(Phosphotransferase) domain 1"/>
    <property type="match status" value="1"/>
</dbReference>
<keyword evidence="8" id="KW-0067">ATP-binding</keyword>
<keyword evidence="6" id="KW-0547">Nucleotide-binding</keyword>
<accession>E1RHG9</accession>
<dbReference type="InterPro" id="IPR018935">
    <property type="entry name" value="RIO_kinase_CS"/>
</dbReference>
<evidence type="ECO:0000259" key="12">
    <source>
        <dbReference type="PROSITE" id="PS50011"/>
    </source>
</evidence>
<dbReference type="InterPro" id="IPR011009">
    <property type="entry name" value="Kinase-like_dom_sf"/>
</dbReference>
<evidence type="ECO:0000256" key="3">
    <source>
        <dbReference type="ARBA" id="ARBA00022527"/>
    </source>
</evidence>
<dbReference type="GO" id="GO:0005524">
    <property type="term" value="F:ATP binding"/>
    <property type="evidence" value="ECO:0007669"/>
    <property type="project" value="UniProtKB-KW"/>
</dbReference>
<name>E1RHG9_METP4</name>
<sequence length="265" mass="30822">MKNLDRDKLLEKFDREVEKLGIRLKEADEFKVMENVFDDVTLLALYKLVNKKHISLIGGSISTGKEANVFYGEDWEGKPVAIKIYRIQSASFKTMSEYIAGDPRFSSVRKSRKEIIFAWTKKEYSNLMRAHDAGIRCPKPLHFDRNILIMELMGEGETPYPQLRAVDHDEIDMQAVYDEVMESIDTLFNKANLVHADLSEFNILFDGEHPVIIDMGQAVTPDHPKAIKFLVRDIRNINRFFKRFCNIKDEEEFFKKVVGEHRMTP</sequence>
<evidence type="ECO:0000256" key="5">
    <source>
        <dbReference type="ARBA" id="ARBA00022723"/>
    </source>
</evidence>
<evidence type="ECO:0000256" key="9">
    <source>
        <dbReference type="ARBA" id="ARBA00022842"/>
    </source>
</evidence>
<keyword evidence="14" id="KW-1185">Reference proteome</keyword>
<dbReference type="AlphaFoldDB" id="E1RHG9"/>
<dbReference type="HOGENOM" id="CLU_018693_3_3_2"/>
<dbReference type="InterPro" id="IPR018934">
    <property type="entry name" value="RIO_dom"/>
</dbReference>
<evidence type="ECO:0000256" key="8">
    <source>
        <dbReference type="ARBA" id="ARBA00022840"/>
    </source>
</evidence>
<dbReference type="Gene3D" id="3.30.200.20">
    <property type="entry name" value="Phosphorylase Kinase, domain 1"/>
    <property type="match status" value="1"/>
</dbReference>
<dbReference type="InterPro" id="IPR051272">
    <property type="entry name" value="RIO-type_Ser/Thr_kinase"/>
</dbReference>
<evidence type="ECO:0000256" key="11">
    <source>
        <dbReference type="ARBA" id="ARBA00048679"/>
    </source>
</evidence>
<reference evidence="13 14" key="1">
    <citation type="journal article" date="2010" name="Stand. Genomic Sci.">
        <title>Complete genome sequence of Methanoplanus petrolearius type strain (SEBR 4847).</title>
        <authorList>
            <person name="Brambilla E."/>
            <person name="Djao O.D."/>
            <person name="Daligault H."/>
            <person name="Lapidus A."/>
            <person name="Lucas S."/>
            <person name="Hammon N."/>
            <person name="Nolan M."/>
            <person name="Tice H."/>
            <person name="Cheng J.F."/>
            <person name="Han C."/>
            <person name="Tapia R."/>
            <person name="Goodwin L."/>
            <person name="Pitluck S."/>
            <person name="Liolios K."/>
            <person name="Ivanova N."/>
            <person name="Mavromatis K."/>
            <person name="Mikhailova N."/>
            <person name="Pati A."/>
            <person name="Chen A."/>
            <person name="Palaniappan K."/>
            <person name="Land M."/>
            <person name="Hauser L."/>
            <person name="Chang Y.J."/>
            <person name="Jeffries C.D."/>
            <person name="Rohde M."/>
            <person name="Spring S."/>
            <person name="Sikorski J."/>
            <person name="Goker M."/>
            <person name="Woyke T."/>
            <person name="Bristow J."/>
            <person name="Eisen J.A."/>
            <person name="Markowitz V."/>
            <person name="Hugenholtz P."/>
            <person name="Kyrpides N.C."/>
            <person name="Klenk H.P."/>
        </authorList>
    </citation>
    <scope>NUCLEOTIDE SEQUENCE [LARGE SCALE GENOMIC DNA]</scope>
    <source>
        <strain evidence="14">DSM 11571 / OCM 486 / SEBR 4847</strain>
    </source>
</reference>
<dbReference type="SMART" id="SM00090">
    <property type="entry name" value="RIO"/>
    <property type="match status" value="1"/>
</dbReference>
<evidence type="ECO:0000256" key="7">
    <source>
        <dbReference type="ARBA" id="ARBA00022777"/>
    </source>
</evidence>
<dbReference type="SUPFAM" id="SSF56112">
    <property type="entry name" value="Protein kinase-like (PK-like)"/>
    <property type="match status" value="1"/>
</dbReference>
<dbReference type="RefSeq" id="WP_013330725.1">
    <property type="nucleotide sequence ID" value="NC_014507.1"/>
</dbReference>
<evidence type="ECO:0000313" key="14">
    <source>
        <dbReference type="Proteomes" id="UP000006565"/>
    </source>
</evidence>
<dbReference type="PANTHER" id="PTHR45723">
    <property type="entry name" value="SERINE/THREONINE-PROTEIN KINASE RIO1"/>
    <property type="match status" value="1"/>
</dbReference>
<evidence type="ECO:0000256" key="6">
    <source>
        <dbReference type="ARBA" id="ARBA00022741"/>
    </source>
</evidence>
<evidence type="ECO:0000256" key="10">
    <source>
        <dbReference type="ARBA" id="ARBA00047899"/>
    </source>
</evidence>
<comment type="similarity">
    <text evidence="1">Belongs to the protein kinase superfamily. RIO-type Ser/Thr kinase family.</text>
</comment>
<keyword evidence="5" id="KW-0479">Metal-binding</keyword>
<keyword evidence="9" id="KW-0460">Magnesium</keyword>
<dbReference type="GO" id="GO:0004674">
    <property type="term" value="F:protein serine/threonine kinase activity"/>
    <property type="evidence" value="ECO:0007669"/>
    <property type="project" value="UniProtKB-KW"/>
</dbReference>
<keyword evidence="4 13" id="KW-0808">Transferase</keyword>
<evidence type="ECO:0000256" key="1">
    <source>
        <dbReference type="ARBA" id="ARBA00009196"/>
    </source>
</evidence>
<comment type="catalytic activity">
    <reaction evidence="10">
        <text>L-threonyl-[protein] + ATP = O-phospho-L-threonyl-[protein] + ADP + H(+)</text>
        <dbReference type="Rhea" id="RHEA:46608"/>
        <dbReference type="Rhea" id="RHEA-COMP:11060"/>
        <dbReference type="Rhea" id="RHEA-COMP:11605"/>
        <dbReference type="ChEBI" id="CHEBI:15378"/>
        <dbReference type="ChEBI" id="CHEBI:30013"/>
        <dbReference type="ChEBI" id="CHEBI:30616"/>
        <dbReference type="ChEBI" id="CHEBI:61977"/>
        <dbReference type="ChEBI" id="CHEBI:456216"/>
        <dbReference type="EC" id="2.7.11.1"/>
    </reaction>
</comment>
<evidence type="ECO:0000256" key="2">
    <source>
        <dbReference type="ARBA" id="ARBA00012513"/>
    </source>
</evidence>
<keyword evidence="3 13" id="KW-0723">Serine/threonine-protein kinase</keyword>
<dbReference type="GO" id="GO:0106310">
    <property type="term" value="F:protein serine kinase activity"/>
    <property type="evidence" value="ECO:0007669"/>
    <property type="project" value="RHEA"/>
</dbReference>